<keyword evidence="3" id="KW-1185">Reference proteome</keyword>
<proteinExistence type="predicted"/>
<dbReference type="OrthoDB" id="7871110at2"/>
<reference evidence="2 3" key="1">
    <citation type="submission" date="2017-02" db="EMBL/GenBank/DDBJ databases">
        <title>Ketogulonicigenium robustum SPU B003 Genome sequencing and assembly.</title>
        <authorList>
            <person name="Li Y."/>
            <person name="Liu L."/>
            <person name="Wang C."/>
            <person name="Zhang M."/>
            <person name="Zhang T."/>
            <person name="Zhang Y."/>
        </authorList>
    </citation>
    <scope>NUCLEOTIDE SEQUENCE [LARGE SCALE GENOMIC DNA]</scope>
    <source>
        <strain evidence="2 3">SPU_B003</strain>
    </source>
</reference>
<dbReference type="EMBL" id="CP019937">
    <property type="protein sequence ID" value="ARO15628.1"/>
    <property type="molecule type" value="Genomic_DNA"/>
</dbReference>
<protein>
    <submittedName>
        <fullName evidence="2">LptC</fullName>
    </submittedName>
</protein>
<name>A0A1W6P284_9RHOB</name>
<sequence length="208" mass="21736">MARGGDAYSRFIALLTVILPLAALGLMAGLFLSSRTRAPDANTFENAAQIAADPHVGEPKVTGVAADGSTVSIVGEEVRQIANTPDEVQITRPFGDITLPSGVVLHVSAGNGLFNTTQQVADLSGLVWVESGAQWRVETSALTVDLANAIMETKGALEARSPFGRLTAGHMRATSTPVQPNGEGGLQVLFSDGVRLLYQPVPIEGTDE</sequence>
<dbReference type="RefSeq" id="WP_085787000.1">
    <property type="nucleotide sequence ID" value="NZ_CP019937.1"/>
</dbReference>
<gene>
    <name evidence="2" type="primary">lptC</name>
    <name evidence="2" type="ORF">BVG79_02288</name>
</gene>
<dbReference type="Pfam" id="PF06835">
    <property type="entry name" value="LptC"/>
    <property type="match status" value="1"/>
</dbReference>
<feature type="transmembrane region" description="Helical" evidence="1">
    <location>
        <begin position="12"/>
        <end position="32"/>
    </location>
</feature>
<keyword evidence="1" id="KW-1133">Transmembrane helix</keyword>
<dbReference type="InterPro" id="IPR010664">
    <property type="entry name" value="LipoPS_assembly_LptC-rel"/>
</dbReference>
<keyword evidence="1" id="KW-0812">Transmembrane</keyword>
<dbReference type="KEGG" id="kro:BVG79_02288"/>
<dbReference type="Proteomes" id="UP000242447">
    <property type="component" value="Chromosome"/>
</dbReference>
<evidence type="ECO:0000313" key="3">
    <source>
        <dbReference type="Proteomes" id="UP000242447"/>
    </source>
</evidence>
<evidence type="ECO:0000256" key="1">
    <source>
        <dbReference type="SAM" id="Phobius"/>
    </source>
</evidence>
<keyword evidence="1" id="KW-0472">Membrane</keyword>
<dbReference type="STRING" id="92947.BVG79_02288"/>
<accession>A0A1W6P284</accession>
<dbReference type="AlphaFoldDB" id="A0A1W6P284"/>
<evidence type="ECO:0000313" key="2">
    <source>
        <dbReference type="EMBL" id="ARO15628.1"/>
    </source>
</evidence>
<organism evidence="2 3">
    <name type="scientific">Ketogulonicigenium robustum</name>
    <dbReference type="NCBI Taxonomy" id="92947"/>
    <lineage>
        <taxon>Bacteria</taxon>
        <taxon>Pseudomonadati</taxon>
        <taxon>Pseudomonadota</taxon>
        <taxon>Alphaproteobacteria</taxon>
        <taxon>Rhodobacterales</taxon>
        <taxon>Roseobacteraceae</taxon>
        <taxon>Ketogulonicigenium</taxon>
    </lineage>
</organism>